<reference evidence="2" key="1">
    <citation type="submission" date="2012-01" db="EMBL/GenBank/DDBJ databases">
        <title>The Genome Sequence of Treponema denticola H1-T.</title>
        <authorList>
            <consortium name="The Broad Institute Genome Sequencing Platform"/>
            <person name="Earl A."/>
            <person name="Ward D."/>
            <person name="Feldgarden M."/>
            <person name="Gevers D."/>
            <person name="Blanton J.M."/>
            <person name="Fenno C.J."/>
            <person name="Baranova O.V."/>
            <person name="Mathney J."/>
            <person name="Dewhirst F.E."/>
            <person name="Izard J."/>
            <person name="Young S.K."/>
            <person name="Zeng Q."/>
            <person name="Gargeya S."/>
            <person name="Fitzgerald M."/>
            <person name="Haas B."/>
            <person name="Abouelleil A."/>
            <person name="Alvarado L."/>
            <person name="Arachchi H.M."/>
            <person name="Berlin A."/>
            <person name="Chapman S.B."/>
            <person name="Gearin G."/>
            <person name="Goldberg J."/>
            <person name="Griggs A."/>
            <person name="Gujja S."/>
            <person name="Hansen M."/>
            <person name="Heiman D."/>
            <person name="Howarth C."/>
            <person name="Larimer J."/>
            <person name="Lui A."/>
            <person name="MacDonald P.J.P."/>
            <person name="McCowen C."/>
            <person name="Montmayeur A."/>
            <person name="Murphy C."/>
            <person name="Neiman D."/>
            <person name="Pearson M."/>
            <person name="Priest M."/>
            <person name="Roberts A."/>
            <person name="Saif S."/>
            <person name="Shea T."/>
            <person name="Sisk P."/>
            <person name="Stolte C."/>
            <person name="Sykes S."/>
            <person name="Wortman J."/>
            <person name="Nusbaum C."/>
            <person name="Birren B."/>
        </authorList>
    </citation>
    <scope>NUCLEOTIDE SEQUENCE [LARGE SCALE GENOMIC DNA]</scope>
    <source>
        <strain evidence="2">H1-T</strain>
    </source>
</reference>
<accession>M2C7Q7</accession>
<dbReference type="Pfam" id="PF03837">
    <property type="entry name" value="RecT"/>
    <property type="match status" value="1"/>
</dbReference>
<feature type="region of interest" description="Disordered" evidence="1">
    <location>
        <begin position="165"/>
        <end position="217"/>
    </location>
</feature>
<protein>
    <recommendedName>
        <fullName evidence="3">Phage recombination protein Bet</fullName>
    </recommendedName>
</protein>
<dbReference type="Proteomes" id="UP000011708">
    <property type="component" value="Chromosome"/>
</dbReference>
<name>M2C7Q7_TREDN</name>
<organism evidence="2">
    <name type="scientific">Treponema denticola H1-T</name>
    <dbReference type="NCBI Taxonomy" id="999431"/>
    <lineage>
        <taxon>Bacteria</taxon>
        <taxon>Pseudomonadati</taxon>
        <taxon>Spirochaetota</taxon>
        <taxon>Spirochaetia</taxon>
        <taxon>Spirochaetales</taxon>
        <taxon>Treponemataceae</taxon>
        <taxon>Treponema</taxon>
    </lineage>
</organism>
<dbReference type="AlphaFoldDB" id="M2C7Q7"/>
<evidence type="ECO:0000256" key="1">
    <source>
        <dbReference type="SAM" id="MobiDB-lite"/>
    </source>
</evidence>
<dbReference type="GO" id="GO:0003677">
    <property type="term" value="F:DNA binding"/>
    <property type="evidence" value="ECO:0007669"/>
    <property type="project" value="InterPro"/>
</dbReference>
<dbReference type="PATRIC" id="fig|999431.4.peg.1754"/>
<dbReference type="GO" id="GO:0006259">
    <property type="term" value="P:DNA metabolic process"/>
    <property type="evidence" value="ECO:0007669"/>
    <property type="project" value="InterPro"/>
</dbReference>
<comment type="caution">
    <text evidence="2">The sequence shown here is derived from an EMBL/GenBank/DDBJ whole genome shotgun (WGS) entry which is preliminary data.</text>
</comment>
<dbReference type="HOGENOM" id="CLU_952968_0_0_12"/>
<dbReference type="RefSeq" id="WP_002689079.1">
    <property type="nucleotide sequence ID" value="NZ_CM001794.1"/>
</dbReference>
<dbReference type="InterPro" id="IPR018330">
    <property type="entry name" value="RecT_fam"/>
</dbReference>
<sequence>MNELTTVKKEVAMSFDDQMRMAEVMAKSGLLPKALDTKEKVFIALQWGVELGLTPMAAATNIAVINGKPTLSADIMHAIVRNNPEYAGAEWKKQDEQAAEVLVKRKNANMTETFRGYYDIEMAKRANLLSKDNWRAYPARMLKHRALSFALRDAFPDVLAGLYSPDDLSGDNQPAQNQKQYQSYEMAEKTEPEQEATLEPLGAEPCTNQVPEKEKSPEDFYREGTANLLATAAKLGEILPESIHNHYAKKINELKLIKNPEKRFFDTKELVELLQKEVEHLEATQKPQNEIF</sequence>
<evidence type="ECO:0008006" key="3">
    <source>
        <dbReference type="Google" id="ProtNLM"/>
    </source>
</evidence>
<evidence type="ECO:0000313" key="2">
    <source>
        <dbReference type="EMBL" id="EMB29673.1"/>
    </source>
</evidence>
<dbReference type="EMBL" id="AGDW01000019">
    <property type="protein sequence ID" value="EMB29673.1"/>
    <property type="molecule type" value="Genomic_DNA"/>
</dbReference>
<gene>
    <name evidence="2" type="ORF">HMPREF9725_01700</name>
</gene>
<feature type="compositionally biased region" description="Polar residues" evidence="1">
    <location>
        <begin position="170"/>
        <end position="183"/>
    </location>
</feature>
<proteinExistence type="predicted"/>